<feature type="region of interest" description="Disordered" evidence="1">
    <location>
        <begin position="78"/>
        <end position="97"/>
    </location>
</feature>
<evidence type="ECO:0000313" key="3">
    <source>
        <dbReference type="Proteomes" id="UP001066276"/>
    </source>
</evidence>
<accession>A0AAV7QSF4</accession>
<proteinExistence type="predicted"/>
<sequence length="97" mass="10680">MRTAPSKNTNTGTSPESYKQKDPLTSSKVAPVSGLNHCDSNQVLSSNSPLVKLRFLPSADCDSEHVLFKCQRVTDVTGSQSHARRQNKVTRLTHQID</sequence>
<dbReference type="AlphaFoldDB" id="A0AAV7QSF4"/>
<keyword evidence="3" id="KW-1185">Reference proteome</keyword>
<evidence type="ECO:0000313" key="2">
    <source>
        <dbReference type="EMBL" id="KAJ1142935.1"/>
    </source>
</evidence>
<reference evidence="2" key="1">
    <citation type="journal article" date="2022" name="bioRxiv">
        <title>Sequencing and chromosome-scale assembly of the giantPleurodeles waltlgenome.</title>
        <authorList>
            <person name="Brown T."/>
            <person name="Elewa A."/>
            <person name="Iarovenko S."/>
            <person name="Subramanian E."/>
            <person name="Araus A.J."/>
            <person name="Petzold A."/>
            <person name="Susuki M."/>
            <person name="Suzuki K.-i.T."/>
            <person name="Hayashi T."/>
            <person name="Toyoda A."/>
            <person name="Oliveira C."/>
            <person name="Osipova E."/>
            <person name="Leigh N.D."/>
            <person name="Simon A."/>
            <person name="Yun M.H."/>
        </authorList>
    </citation>
    <scope>NUCLEOTIDE SEQUENCE</scope>
    <source>
        <strain evidence="2">20211129_DDA</strain>
        <tissue evidence="2">Liver</tissue>
    </source>
</reference>
<feature type="compositionally biased region" description="Polar residues" evidence="1">
    <location>
        <begin position="1"/>
        <end position="28"/>
    </location>
</feature>
<organism evidence="2 3">
    <name type="scientific">Pleurodeles waltl</name>
    <name type="common">Iberian ribbed newt</name>
    <dbReference type="NCBI Taxonomy" id="8319"/>
    <lineage>
        <taxon>Eukaryota</taxon>
        <taxon>Metazoa</taxon>
        <taxon>Chordata</taxon>
        <taxon>Craniata</taxon>
        <taxon>Vertebrata</taxon>
        <taxon>Euteleostomi</taxon>
        <taxon>Amphibia</taxon>
        <taxon>Batrachia</taxon>
        <taxon>Caudata</taxon>
        <taxon>Salamandroidea</taxon>
        <taxon>Salamandridae</taxon>
        <taxon>Pleurodelinae</taxon>
        <taxon>Pleurodeles</taxon>
    </lineage>
</organism>
<dbReference type="EMBL" id="JANPWB010000010">
    <property type="protein sequence ID" value="KAJ1142935.1"/>
    <property type="molecule type" value="Genomic_DNA"/>
</dbReference>
<feature type="region of interest" description="Disordered" evidence="1">
    <location>
        <begin position="1"/>
        <end position="35"/>
    </location>
</feature>
<dbReference type="Proteomes" id="UP001066276">
    <property type="component" value="Chromosome 6"/>
</dbReference>
<comment type="caution">
    <text evidence="2">The sequence shown here is derived from an EMBL/GenBank/DDBJ whole genome shotgun (WGS) entry which is preliminary data.</text>
</comment>
<protein>
    <submittedName>
        <fullName evidence="2">Uncharacterized protein</fullName>
    </submittedName>
</protein>
<gene>
    <name evidence="2" type="ORF">NDU88_009247</name>
</gene>
<evidence type="ECO:0000256" key="1">
    <source>
        <dbReference type="SAM" id="MobiDB-lite"/>
    </source>
</evidence>
<name>A0AAV7QSF4_PLEWA</name>